<organism evidence="1">
    <name type="scientific">hydrothermal vent metagenome</name>
    <dbReference type="NCBI Taxonomy" id="652676"/>
    <lineage>
        <taxon>unclassified sequences</taxon>
        <taxon>metagenomes</taxon>
        <taxon>ecological metagenomes</taxon>
    </lineage>
</organism>
<proteinExistence type="predicted"/>
<reference evidence="1" key="1">
    <citation type="submission" date="2018-06" db="EMBL/GenBank/DDBJ databases">
        <authorList>
            <person name="Zhirakovskaya E."/>
        </authorList>
    </citation>
    <scope>NUCLEOTIDE SEQUENCE</scope>
</reference>
<gene>
    <name evidence="1" type="ORF">MNBD_CHLOROFLEXI01-1881</name>
</gene>
<dbReference type="EMBL" id="UOEU01001021">
    <property type="protein sequence ID" value="VAW43092.1"/>
    <property type="molecule type" value="Genomic_DNA"/>
</dbReference>
<evidence type="ECO:0000313" key="1">
    <source>
        <dbReference type="EMBL" id="VAW43092.1"/>
    </source>
</evidence>
<dbReference type="AlphaFoldDB" id="A0A3B0VVG4"/>
<sequence>MKKQRFLTILPLLADAVGVAGV</sequence>
<feature type="non-terminal residue" evidence="1">
    <location>
        <position position="22"/>
    </location>
</feature>
<accession>A0A3B0VVG4</accession>
<name>A0A3B0VVG4_9ZZZZ</name>
<protein>
    <submittedName>
        <fullName evidence="1">Uncharacterized protein</fullName>
    </submittedName>
</protein>